<feature type="compositionally biased region" description="Basic and acidic residues" evidence="2">
    <location>
        <begin position="286"/>
        <end position="303"/>
    </location>
</feature>
<feature type="compositionally biased region" description="Basic and acidic residues" evidence="2">
    <location>
        <begin position="311"/>
        <end position="373"/>
    </location>
</feature>
<evidence type="ECO:0000313" key="5">
    <source>
        <dbReference type="Proteomes" id="UP000813462"/>
    </source>
</evidence>
<comment type="similarity">
    <text evidence="1">Belongs to the 7S seed storage protein family.</text>
</comment>
<feature type="domain" description="Cupin type-1" evidence="3">
    <location>
        <begin position="593"/>
        <end position="730"/>
    </location>
</feature>
<feature type="region of interest" description="Disordered" evidence="2">
    <location>
        <begin position="129"/>
        <end position="163"/>
    </location>
</feature>
<dbReference type="InterPro" id="IPR050253">
    <property type="entry name" value="Seed_Storage-Functional"/>
</dbReference>
<dbReference type="CDD" id="cd02245">
    <property type="entry name" value="cupin_7S_vicilin-like_C"/>
    <property type="match status" value="1"/>
</dbReference>
<sequence>MNILTPKPNRLLIPLFFFFFLSFFSTTFGYYDFDSKSKQHLQQCFDKCTQDVQQIAQKLVCQKACAQRDLENYKEEEEEKGGGGGQPFPEISPQDEYQQCRQWCLDEVYDDPRKLKKCQQRCDEKLRKREAEEEGGRGGGTKPEPEPEREPEPKHEKEPEKNLRHCQRWCVRRYGTGQERQICKRTCRKQYDKEKGYEGPPDVIDSLDQEVPPGKQYEHCRKSCQRQSQDQRQLKKCESQCQKESSQKELQREEDEEEEEELESWESNSMINYKDVPGVKYQKCQQKCEGHKQSESPEMKMECQQKCAKKYGSDERGKEEKIHRQGQGEKGKETGKEHQEQGEKGSESPEEVENKGEKGKETKNPTRSETEEERIRKILRNNPYYFPSDGSQSMFRTQEGQLKVFDALSKKSNLLRGIENYRFAVLEAGPNTFVIPHHYDAESVLVVVRGKGTISLVSQKRKNSYNIEFGDIIRVPVGTTIYLINQQNDENLEIAQLLQPINNPGQFKEYFVAGGQYPQSYYRAFSTHLLYQILNVSRDQVDRFLGQETRGKWRGLRQAIAIKGSQEQLRALSHHEYSTSSEQIINSNSKGPIRLRNKKPFYSNEFGKILEANPDEHRQIRDLDVFVHLGAIMVPHHHSRSTVVGLVVEGSGHFEMVNRAVFSPGDVFVVAAGHPISYIPDPYQNLTILEFGINGLNNHRNFIAGKDSIVMKMERAAKELAFNVEGEEVEQIFSSQKLSYFVPKLETEQEELHGRK</sequence>
<feature type="region of interest" description="Disordered" evidence="2">
    <location>
        <begin position="193"/>
        <end position="215"/>
    </location>
</feature>
<feature type="region of interest" description="Disordered" evidence="2">
    <location>
        <begin position="237"/>
        <end position="272"/>
    </location>
</feature>
<dbReference type="InterPro" id="IPR011051">
    <property type="entry name" value="RmlC_Cupin_sf"/>
</dbReference>
<dbReference type="Gene3D" id="2.60.120.10">
    <property type="entry name" value="Jelly Rolls"/>
    <property type="match status" value="2"/>
</dbReference>
<dbReference type="InterPro" id="IPR014710">
    <property type="entry name" value="RmlC-like_jellyroll"/>
</dbReference>
<dbReference type="EMBL" id="JAEACU010000007">
    <property type="protein sequence ID" value="KAH7522286.1"/>
    <property type="molecule type" value="Genomic_DNA"/>
</dbReference>
<protein>
    <recommendedName>
        <fullName evidence="3">Cupin type-1 domain-containing protein</fullName>
    </recommendedName>
</protein>
<reference evidence="4" key="1">
    <citation type="journal article" date="2021" name="Front. Plant Sci.">
        <title>Chromosome-Scale Genome Assembly for Chinese Sour Jujube and Insights Into Its Genome Evolution and Domestication Signature.</title>
        <authorList>
            <person name="Shen L.-Y."/>
            <person name="Luo H."/>
            <person name="Wang X.-L."/>
            <person name="Wang X.-M."/>
            <person name="Qiu X.-J."/>
            <person name="Liu H."/>
            <person name="Zhou S.-S."/>
            <person name="Jia K.-H."/>
            <person name="Nie S."/>
            <person name="Bao Y.-T."/>
            <person name="Zhang R.-G."/>
            <person name="Yun Q.-Z."/>
            <person name="Chai Y.-H."/>
            <person name="Lu J.-Y."/>
            <person name="Li Y."/>
            <person name="Zhao S.-W."/>
            <person name="Mao J.-F."/>
            <person name="Jia S.-G."/>
            <person name="Mao Y.-M."/>
        </authorList>
    </citation>
    <scope>NUCLEOTIDE SEQUENCE</scope>
    <source>
        <strain evidence="4">AT0</strain>
        <tissue evidence="4">Leaf</tissue>
    </source>
</reference>
<proteinExistence type="inferred from homology"/>
<feature type="compositionally biased region" description="Acidic residues" evidence="2">
    <location>
        <begin position="252"/>
        <end position="264"/>
    </location>
</feature>
<evidence type="ECO:0000256" key="1">
    <source>
        <dbReference type="ARBA" id="ARBA00023597"/>
    </source>
</evidence>
<dbReference type="SMART" id="SM00835">
    <property type="entry name" value="Cupin_1"/>
    <property type="match status" value="2"/>
</dbReference>
<name>A0A978V4K3_ZIZJJ</name>
<accession>A0A978V4K3</accession>
<dbReference type="SUPFAM" id="SSF51182">
    <property type="entry name" value="RmlC-like cupins"/>
    <property type="match status" value="2"/>
</dbReference>
<evidence type="ECO:0000313" key="4">
    <source>
        <dbReference type="EMBL" id="KAH7522286.1"/>
    </source>
</evidence>
<comment type="caution">
    <text evidence="4">The sequence shown here is derived from an EMBL/GenBank/DDBJ whole genome shotgun (WGS) entry which is preliminary data.</text>
</comment>
<dbReference type="Pfam" id="PF00190">
    <property type="entry name" value="Cupin_1"/>
    <property type="match status" value="2"/>
</dbReference>
<dbReference type="Proteomes" id="UP000813462">
    <property type="component" value="Unassembled WGS sequence"/>
</dbReference>
<gene>
    <name evidence="4" type="ORF">FEM48_Zijuj07G0122200</name>
</gene>
<feature type="region of interest" description="Disordered" evidence="2">
    <location>
        <begin position="284"/>
        <end position="373"/>
    </location>
</feature>
<evidence type="ECO:0000259" key="3">
    <source>
        <dbReference type="SMART" id="SM00835"/>
    </source>
</evidence>
<dbReference type="PANTHER" id="PTHR31189:SF41">
    <property type="entry name" value="VICILIN C72"/>
    <property type="match status" value="1"/>
</dbReference>
<dbReference type="PANTHER" id="PTHR31189">
    <property type="entry name" value="OS03G0336100 PROTEIN-RELATED"/>
    <property type="match status" value="1"/>
</dbReference>
<feature type="domain" description="Cupin type-1" evidence="3">
    <location>
        <begin position="392"/>
        <end position="542"/>
    </location>
</feature>
<organism evidence="4 5">
    <name type="scientific">Ziziphus jujuba var. spinosa</name>
    <dbReference type="NCBI Taxonomy" id="714518"/>
    <lineage>
        <taxon>Eukaryota</taxon>
        <taxon>Viridiplantae</taxon>
        <taxon>Streptophyta</taxon>
        <taxon>Embryophyta</taxon>
        <taxon>Tracheophyta</taxon>
        <taxon>Spermatophyta</taxon>
        <taxon>Magnoliopsida</taxon>
        <taxon>eudicotyledons</taxon>
        <taxon>Gunneridae</taxon>
        <taxon>Pentapetalae</taxon>
        <taxon>rosids</taxon>
        <taxon>fabids</taxon>
        <taxon>Rosales</taxon>
        <taxon>Rhamnaceae</taxon>
        <taxon>Paliureae</taxon>
        <taxon>Ziziphus</taxon>
    </lineage>
</organism>
<feature type="compositionally biased region" description="Basic and acidic residues" evidence="2">
    <location>
        <begin position="143"/>
        <end position="163"/>
    </location>
</feature>
<dbReference type="CDD" id="cd02244">
    <property type="entry name" value="cupin_7S_vicilin-like_N"/>
    <property type="match status" value="1"/>
</dbReference>
<dbReference type="InterPro" id="IPR006045">
    <property type="entry name" value="Cupin_1"/>
</dbReference>
<evidence type="ECO:0000256" key="2">
    <source>
        <dbReference type="SAM" id="MobiDB-lite"/>
    </source>
</evidence>
<dbReference type="AlphaFoldDB" id="A0A978V4K3"/>